<protein>
    <submittedName>
        <fullName evidence="1">Uncharacterized protein</fullName>
    </submittedName>
</protein>
<name>Q9K357_STAAU</name>
<organism evidence="1">
    <name type="scientific">Staphylococcus aureus</name>
    <dbReference type="NCBI Taxonomy" id="1280"/>
    <lineage>
        <taxon>Bacteria</taxon>
        <taxon>Bacillati</taxon>
        <taxon>Bacillota</taxon>
        <taxon>Bacilli</taxon>
        <taxon>Bacillales</taxon>
        <taxon>Staphylococcaceae</taxon>
        <taxon>Staphylococcus</taxon>
    </lineage>
</organism>
<sequence length="74" mass="8295">MKSSLFLILYKSANSIPFPFTIKFLFIGFMNFLCNIKYSSGNLPTISFIYPSSPSLNTKPVGVSVLYLISISFK</sequence>
<dbReference type="AlphaFoldDB" id="Q9K357"/>
<accession>Q9K357</accession>
<evidence type="ECO:0000313" key="1">
    <source>
        <dbReference type="EMBL" id="BAA94317.1"/>
    </source>
</evidence>
<proteinExistence type="predicted"/>
<reference evidence="1" key="1">
    <citation type="journal article" date="2001" name="Antimicrob. Agents Chemother.">
        <title>Structural Comparison of Three Types of Staphylococcal Cassette Chromosome mec Integrated in the Chromosome in Methicillin-Resistant Staphylococcus aureus.</title>
        <authorList>
            <person name="Ito T."/>
            <person name="Katayama Y."/>
            <person name="Asada K."/>
            <person name="Mori N."/>
            <person name="Tsutsumimoto K."/>
            <person name="Hiramatsu K."/>
        </authorList>
    </citation>
    <scope>NUCLEOTIDE SEQUENCE</scope>
    <source>
        <strain evidence="1">NCTC10442</strain>
    </source>
</reference>
<dbReference type="EMBL" id="AB033763">
    <property type="protein sequence ID" value="BAA94317.1"/>
    <property type="molecule type" value="Genomic_DNA"/>
</dbReference>
<reference evidence="1" key="2">
    <citation type="journal article" date="2003" name="Drug Resist. Updat.">
        <title>Insights on antibiotic resistance of Staphylococcus aureus from its whole genome: genomic island SCC.</title>
        <authorList>
            <person name="Ito T."/>
            <person name="Okuma K."/>
            <person name="Xue M.X."/>
            <person name="Yuzawa H."/>
            <person name="Hiramatsu K."/>
        </authorList>
    </citation>
    <scope>NUCLEOTIDE SEQUENCE</scope>
    <source>
        <strain evidence="1">NCTC10442</strain>
    </source>
</reference>